<keyword evidence="1" id="KW-0732">Signal</keyword>
<evidence type="ECO:0000259" key="2">
    <source>
        <dbReference type="Pfam" id="PF25488"/>
    </source>
</evidence>
<reference evidence="3" key="1">
    <citation type="journal article" date="2023" name="Mol. Phylogenet. Evol.">
        <title>Genome-scale phylogeny and comparative genomics of the fungal order Sordariales.</title>
        <authorList>
            <person name="Hensen N."/>
            <person name="Bonometti L."/>
            <person name="Westerberg I."/>
            <person name="Brannstrom I.O."/>
            <person name="Guillou S."/>
            <person name="Cros-Aarteil S."/>
            <person name="Calhoun S."/>
            <person name="Haridas S."/>
            <person name="Kuo A."/>
            <person name="Mondo S."/>
            <person name="Pangilinan J."/>
            <person name="Riley R."/>
            <person name="LaButti K."/>
            <person name="Andreopoulos B."/>
            <person name="Lipzen A."/>
            <person name="Chen C."/>
            <person name="Yan M."/>
            <person name="Daum C."/>
            <person name="Ng V."/>
            <person name="Clum A."/>
            <person name="Steindorff A."/>
            <person name="Ohm R.A."/>
            <person name="Martin F."/>
            <person name="Silar P."/>
            <person name="Natvig D.O."/>
            <person name="Lalanne C."/>
            <person name="Gautier V."/>
            <person name="Ament-Velasquez S.L."/>
            <person name="Kruys A."/>
            <person name="Hutchinson M.I."/>
            <person name="Powell A.J."/>
            <person name="Barry K."/>
            <person name="Miller A.N."/>
            <person name="Grigoriev I.V."/>
            <person name="Debuchy R."/>
            <person name="Gladieux P."/>
            <person name="Hiltunen Thoren M."/>
            <person name="Johannesson H."/>
        </authorList>
    </citation>
    <scope>NUCLEOTIDE SEQUENCE</scope>
    <source>
        <strain evidence="3">CBS 532.94</strain>
    </source>
</reference>
<dbReference type="Proteomes" id="UP001303760">
    <property type="component" value="Unassembled WGS sequence"/>
</dbReference>
<dbReference type="AlphaFoldDB" id="A0AAN7C4Q4"/>
<comment type="caution">
    <text evidence="3">The sequence shown here is derived from an EMBL/GenBank/DDBJ whole genome shotgun (WGS) entry which is preliminary data.</text>
</comment>
<gene>
    <name evidence="3" type="ORF">C8A03DRAFT_47018</name>
</gene>
<evidence type="ECO:0000313" key="3">
    <source>
        <dbReference type="EMBL" id="KAK4234712.1"/>
    </source>
</evidence>
<organism evidence="3 4">
    <name type="scientific">Achaetomium macrosporum</name>
    <dbReference type="NCBI Taxonomy" id="79813"/>
    <lineage>
        <taxon>Eukaryota</taxon>
        <taxon>Fungi</taxon>
        <taxon>Dikarya</taxon>
        <taxon>Ascomycota</taxon>
        <taxon>Pezizomycotina</taxon>
        <taxon>Sordariomycetes</taxon>
        <taxon>Sordariomycetidae</taxon>
        <taxon>Sordariales</taxon>
        <taxon>Chaetomiaceae</taxon>
        <taxon>Achaetomium</taxon>
    </lineage>
</organism>
<evidence type="ECO:0000256" key="1">
    <source>
        <dbReference type="SAM" id="SignalP"/>
    </source>
</evidence>
<feature type="domain" description="RNase T2-like C-terminal" evidence="2">
    <location>
        <begin position="36"/>
        <end position="114"/>
    </location>
</feature>
<name>A0AAN7C4Q4_9PEZI</name>
<protein>
    <recommendedName>
        <fullName evidence="2">RNase T2-like C-terminal domain-containing protein</fullName>
    </recommendedName>
</protein>
<dbReference type="EMBL" id="MU860336">
    <property type="protein sequence ID" value="KAK4234712.1"/>
    <property type="molecule type" value="Genomic_DNA"/>
</dbReference>
<reference evidence="3" key="2">
    <citation type="submission" date="2023-05" db="EMBL/GenBank/DDBJ databases">
        <authorList>
            <consortium name="Lawrence Berkeley National Laboratory"/>
            <person name="Steindorff A."/>
            <person name="Hensen N."/>
            <person name="Bonometti L."/>
            <person name="Westerberg I."/>
            <person name="Brannstrom I.O."/>
            <person name="Guillou S."/>
            <person name="Cros-Aarteil S."/>
            <person name="Calhoun S."/>
            <person name="Haridas S."/>
            <person name="Kuo A."/>
            <person name="Mondo S."/>
            <person name="Pangilinan J."/>
            <person name="Riley R."/>
            <person name="Labutti K."/>
            <person name="Andreopoulos B."/>
            <person name="Lipzen A."/>
            <person name="Chen C."/>
            <person name="Yanf M."/>
            <person name="Daum C."/>
            <person name="Ng V."/>
            <person name="Clum A."/>
            <person name="Ohm R."/>
            <person name="Martin F."/>
            <person name="Silar P."/>
            <person name="Natvig D."/>
            <person name="Lalanne C."/>
            <person name="Gautier V."/>
            <person name="Ament-Velasquez S.L."/>
            <person name="Kruys A."/>
            <person name="Hutchinson M.I."/>
            <person name="Powell A.J."/>
            <person name="Barry K."/>
            <person name="Miller A.N."/>
            <person name="Grigoriev I.V."/>
            <person name="Debuchy R."/>
            <person name="Gladieux P."/>
            <person name="Thoren M.H."/>
            <person name="Johannesson H."/>
        </authorList>
    </citation>
    <scope>NUCLEOTIDE SEQUENCE</scope>
    <source>
        <strain evidence="3">CBS 532.94</strain>
    </source>
</reference>
<proteinExistence type="predicted"/>
<sequence>MHSLIALTLALSSLAASSVALPTQTLSFSPAPALASFTGTGQLRTLWNDGDHADLGCLTEAGLWTADNALCGTFTGTPLNSSSLRTFTLASTAGPCKILGARFTCQEGNEAYAFGIWPFPNSIPGVDCLRWGQYGLMASSGKNPPGLEDAPEEIHLVSYSEVGKYVWLTWRPLEL</sequence>
<dbReference type="Pfam" id="PF25488">
    <property type="entry name" value="RNaseT2L_C"/>
    <property type="match status" value="1"/>
</dbReference>
<evidence type="ECO:0000313" key="4">
    <source>
        <dbReference type="Proteomes" id="UP001303760"/>
    </source>
</evidence>
<accession>A0AAN7C4Q4</accession>
<keyword evidence="4" id="KW-1185">Reference proteome</keyword>
<dbReference type="InterPro" id="IPR057328">
    <property type="entry name" value="RNaseT2L_C"/>
</dbReference>
<feature type="chain" id="PRO_5042958249" description="RNase T2-like C-terminal domain-containing protein" evidence="1">
    <location>
        <begin position="21"/>
        <end position="175"/>
    </location>
</feature>
<feature type="signal peptide" evidence="1">
    <location>
        <begin position="1"/>
        <end position="20"/>
    </location>
</feature>